<dbReference type="Proteomes" id="UP000467327">
    <property type="component" value="Chromosome"/>
</dbReference>
<protein>
    <submittedName>
        <fullName evidence="1">Uncharacterized protein</fullName>
    </submittedName>
</protein>
<dbReference type="EMBL" id="AP022561">
    <property type="protein sequence ID" value="BBX08215.1"/>
    <property type="molecule type" value="Genomic_DNA"/>
</dbReference>
<keyword evidence="2" id="KW-1185">Reference proteome</keyword>
<gene>
    <name evidence="1" type="ORF">MAIC_30180</name>
</gene>
<evidence type="ECO:0000313" key="1">
    <source>
        <dbReference type="EMBL" id="BBX08215.1"/>
    </source>
</evidence>
<organism evidence="1 2">
    <name type="scientific">Mycolicibacterium aichiense</name>
    <dbReference type="NCBI Taxonomy" id="1799"/>
    <lineage>
        <taxon>Bacteria</taxon>
        <taxon>Bacillati</taxon>
        <taxon>Actinomycetota</taxon>
        <taxon>Actinomycetes</taxon>
        <taxon>Mycobacteriales</taxon>
        <taxon>Mycobacteriaceae</taxon>
        <taxon>Mycolicibacterium</taxon>
    </lineage>
</organism>
<sequence>MNWLALTRAGFGVAVLVAPDEVAGHVGDRDLSNGTRTAMRILGGRLLAESAVCALRPTRCVLKMEAVVDVIHGVTMGGVAVLSRNDSRRRAAGANVATATAFTVADVIAVRRHEPPSAPESITVLQWRNTLAERLCQWLLR</sequence>
<accession>A0AAD1HMT9</accession>
<name>A0AAD1HMT9_9MYCO</name>
<dbReference type="KEGG" id="maic:MAIC_30180"/>
<evidence type="ECO:0000313" key="2">
    <source>
        <dbReference type="Proteomes" id="UP000467327"/>
    </source>
</evidence>
<proteinExistence type="predicted"/>
<dbReference type="AlphaFoldDB" id="A0AAD1HMT9"/>
<dbReference type="RefSeq" id="WP_115320262.1">
    <property type="nucleotide sequence ID" value="NZ_AP022561.1"/>
</dbReference>
<reference evidence="1 2" key="1">
    <citation type="journal article" date="2019" name="Emerg. Microbes Infect.">
        <title>Comprehensive subspecies identification of 175 nontuberculous mycobacteria species based on 7547 genomic profiles.</title>
        <authorList>
            <person name="Matsumoto Y."/>
            <person name="Kinjo T."/>
            <person name="Motooka D."/>
            <person name="Nabeya D."/>
            <person name="Jung N."/>
            <person name="Uechi K."/>
            <person name="Horii T."/>
            <person name="Iida T."/>
            <person name="Fujita J."/>
            <person name="Nakamura S."/>
        </authorList>
    </citation>
    <scope>NUCLEOTIDE SEQUENCE [LARGE SCALE GENOMIC DNA]</scope>
    <source>
        <strain evidence="1 2">JCM 6376</strain>
    </source>
</reference>